<name>G0UAV0_TRYVY</name>
<dbReference type="EMBL" id="HE573027">
    <property type="protein sequence ID" value="CCC52937.1"/>
    <property type="molecule type" value="Genomic_DNA"/>
</dbReference>
<dbReference type="AlphaFoldDB" id="G0UAV0"/>
<gene>
    <name evidence="1" type="ORF">TVY486_1104210</name>
</gene>
<accession>G0UAV0</accession>
<protein>
    <submittedName>
        <fullName evidence="1">Uncharacterized protein</fullName>
    </submittedName>
</protein>
<evidence type="ECO:0000313" key="1">
    <source>
        <dbReference type="EMBL" id="CCC52937.1"/>
    </source>
</evidence>
<dbReference type="OMA" id="SADETRM"/>
<dbReference type="VEuPathDB" id="TriTrypDB:TvY486_1104210"/>
<organism evidence="1">
    <name type="scientific">Trypanosoma vivax (strain Y486)</name>
    <dbReference type="NCBI Taxonomy" id="1055687"/>
    <lineage>
        <taxon>Eukaryota</taxon>
        <taxon>Discoba</taxon>
        <taxon>Euglenozoa</taxon>
        <taxon>Kinetoplastea</taxon>
        <taxon>Metakinetoplastina</taxon>
        <taxon>Trypanosomatida</taxon>
        <taxon>Trypanosomatidae</taxon>
        <taxon>Trypanosoma</taxon>
        <taxon>Duttonella</taxon>
    </lineage>
</organism>
<reference evidence="1" key="1">
    <citation type="journal article" date="2012" name="Proc. Natl. Acad. Sci. U.S.A.">
        <title>Antigenic diversity is generated by distinct evolutionary mechanisms in African trypanosome species.</title>
        <authorList>
            <person name="Jackson A.P."/>
            <person name="Berry A."/>
            <person name="Aslett M."/>
            <person name="Allison H.C."/>
            <person name="Burton P."/>
            <person name="Vavrova-Anderson J."/>
            <person name="Brown R."/>
            <person name="Browne H."/>
            <person name="Corton N."/>
            <person name="Hauser H."/>
            <person name="Gamble J."/>
            <person name="Gilderthorp R."/>
            <person name="Marcello L."/>
            <person name="McQuillan J."/>
            <person name="Otto T.D."/>
            <person name="Quail M.A."/>
            <person name="Sanders M.J."/>
            <person name="van Tonder A."/>
            <person name="Ginger M.L."/>
            <person name="Field M.C."/>
            <person name="Barry J.D."/>
            <person name="Hertz-Fowler C."/>
            <person name="Berriman M."/>
        </authorList>
    </citation>
    <scope>NUCLEOTIDE SEQUENCE</scope>
    <source>
        <strain evidence="1">Y486</strain>
    </source>
</reference>
<proteinExistence type="predicted"/>
<sequence>MADCIACQPIGGCEMPTRDDISIVFHRSEYPTAYGDNSIPGNHPGHRHKRMGRRFAPEPLTKSALCVDLYIHDNTLGRFGTSTAMDVNNTLRNTLLPRDVHNGHYVLDSVRGGRRHFCEERGHEPIRLRGQRRLEPPPSETALPRSCRAPGIYNYNKPNAQVIEAMNVREREQRLRDSRKAMVMRPADHHPFALGFYQCCETLAPPAELETTSPTKVTAKVVLPNLAPEQGEVEVSVKEDAIPLEVDDGHKALYLPTVSSYPTASSRLRDVYIGTRRSMRPKPETMQTNVLLRGRRMEEAAERRREDVLLVEQLPK</sequence>